<keyword evidence="2" id="KW-1185">Reference proteome</keyword>
<dbReference type="EMBL" id="JBITLV010000002">
    <property type="protein sequence ID" value="MFI7586756.1"/>
    <property type="molecule type" value="Genomic_DNA"/>
</dbReference>
<dbReference type="Pfam" id="PF09438">
    <property type="entry name" value="DUF2017"/>
    <property type="match status" value="1"/>
</dbReference>
<dbReference type="InterPro" id="IPR018561">
    <property type="entry name" value="AosR"/>
</dbReference>
<evidence type="ECO:0000313" key="2">
    <source>
        <dbReference type="Proteomes" id="UP001612915"/>
    </source>
</evidence>
<protein>
    <submittedName>
        <fullName evidence="1">DUF2017 family protein</fullName>
    </submittedName>
</protein>
<dbReference type="Proteomes" id="UP001612915">
    <property type="component" value="Unassembled WGS sequence"/>
</dbReference>
<gene>
    <name evidence="1" type="ORF">ACIB24_06735</name>
</gene>
<name>A0ABW8AK76_9ACTN</name>
<sequence>MLPFSAERAGRRGPKAVLVSLGAPERELLLRLLEELQELLDDGSSDTPVDPLAELTGMSGVEGPVAPPEDPALARLLPDGNRDDPELAQEYRRLTEFGLRARKRSAAATAAEALHRSAPVVLAPDEAQCLLKSMTDLRLVFGERLHLKTDEDAEALHQRLMGWGDEPETEEWLSAAAQYELLTVWQEYLVEAVSQAR</sequence>
<organism evidence="1 2">
    <name type="scientific">Spongisporangium articulatum</name>
    <dbReference type="NCBI Taxonomy" id="3362603"/>
    <lineage>
        <taxon>Bacteria</taxon>
        <taxon>Bacillati</taxon>
        <taxon>Actinomycetota</taxon>
        <taxon>Actinomycetes</taxon>
        <taxon>Kineosporiales</taxon>
        <taxon>Kineosporiaceae</taxon>
        <taxon>Spongisporangium</taxon>
    </lineage>
</organism>
<evidence type="ECO:0000313" key="1">
    <source>
        <dbReference type="EMBL" id="MFI7586756.1"/>
    </source>
</evidence>
<reference evidence="1 2" key="1">
    <citation type="submission" date="2024-10" db="EMBL/GenBank/DDBJ databases">
        <title>The Natural Products Discovery Center: Release of the First 8490 Sequenced Strains for Exploring Actinobacteria Biosynthetic Diversity.</title>
        <authorList>
            <person name="Kalkreuter E."/>
            <person name="Kautsar S.A."/>
            <person name="Yang D."/>
            <person name="Bader C.D."/>
            <person name="Teijaro C.N."/>
            <person name="Fluegel L."/>
            <person name="Davis C.M."/>
            <person name="Simpson J.R."/>
            <person name="Lauterbach L."/>
            <person name="Steele A.D."/>
            <person name="Gui C."/>
            <person name="Meng S."/>
            <person name="Li G."/>
            <person name="Viehrig K."/>
            <person name="Ye F."/>
            <person name="Su P."/>
            <person name="Kiefer A.F."/>
            <person name="Nichols A."/>
            <person name="Cepeda A.J."/>
            <person name="Yan W."/>
            <person name="Fan B."/>
            <person name="Jiang Y."/>
            <person name="Adhikari A."/>
            <person name="Zheng C.-J."/>
            <person name="Schuster L."/>
            <person name="Cowan T.M."/>
            <person name="Smanski M.J."/>
            <person name="Chevrette M.G."/>
            <person name="De Carvalho L.P.S."/>
            <person name="Shen B."/>
        </authorList>
    </citation>
    <scope>NUCLEOTIDE SEQUENCE [LARGE SCALE GENOMIC DNA]</scope>
    <source>
        <strain evidence="1 2">NPDC049639</strain>
    </source>
</reference>
<accession>A0ABW8AK76</accession>
<comment type="caution">
    <text evidence="1">The sequence shown here is derived from an EMBL/GenBank/DDBJ whole genome shotgun (WGS) entry which is preliminary data.</text>
</comment>
<dbReference type="RefSeq" id="WP_398277117.1">
    <property type="nucleotide sequence ID" value="NZ_JBITLV010000002.1"/>
</dbReference>
<proteinExistence type="predicted"/>